<comment type="caution">
    <text evidence="3">The sequence shown here is derived from an EMBL/GenBank/DDBJ whole genome shotgun (WGS) entry which is preliminary data.</text>
</comment>
<dbReference type="Proteomes" id="UP000824094">
    <property type="component" value="Unassembled WGS sequence"/>
</dbReference>
<proteinExistence type="predicted"/>
<sequence>MKEKRMHIKYRLHGKIYEDDLYQNEHYVIEETADNDGIKTVITPKEKLELLSFSLTYNRKCVNEERFYANGYQSWTTSAEYTADDKQKGLPAIVKAIPMGKKLAAIAGDYNFTDYSGKRGNFHSFSYCYFRLEEDVELYGSLNESNAFTVFYVGMDEGKFVIAKDVEGAEVPAGSSFELLKVVRIKGTYDEVFDEYFRRLGIAKPRIDHMAGYTSWYNYFQKIDEKIILRDLEGISKVSDSVNIFQIDDGYETFVGDWLDPSEKFPRGMKFIADAIHEKGFLAGIWLAPFNVQRVSRTANEHPDWLIKNAAGKPILGCAGWGGAYTLDIYNEEVREHIRNFFNVILNEWGYDMVKLDFLYSQCMFPRKGLTRGKIMADAMEFLRECVGDKLLLGCGVPLGSAFGVVDACRISCDVSLRFKDRFYHRMNINNEIPSAKNAMTSTIFRRHLDGRAFCNDPDVFFVRDYNLSYNKEQKKLLAKINHLFGNVLFVSDDVGTFNEEQLKLLVETFEKSNAMIISAERSDKNYFTVKYLENGEKKTLNFSL</sequence>
<organism evidence="3 4">
    <name type="scientific">Candidatus Stercoripulliclostridium merdigallinarum</name>
    <dbReference type="NCBI Taxonomy" id="2840951"/>
    <lineage>
        <taxon>Bacteria</taxon>
        <taxon>Bacillati</taxon>
        <taxon>Bacillota</taxon>
        <taxon>Clostridia</taxon>
        <taxon>Eubacteriales</taxon>
        <taxon>Candidatus Stercoripulliclostridium</taxon>
    </lineage>
</organism>
<dbReference type="InterPro" id="IPR013785">
    <property type="entry name" value="Aldolase_TIM"/>
</dbReference>
<dbReference type="CDD" id="cd14791">
    <property type="entry name" value="GH36"/>
    <property type="match status" value="1"/>
</dbReference>
<gene>
    <name evidence="3" type="ORF">IAB05_03610</name>
</gene>
<dbReference type="Pfam" id="PF02065">
    <property type="entry name" value="Melibiase"/>
    <property type="match status" value="1"/>
</dbReference>
<keyword evidence="2" id="KW-0326">Glycosidase</keyword>
<reference evidence="3" key="2">
    <citation type="journal article" date="2021" name="PeerJ">
        <title>Extensive microbial diversity within the chicken gut microbiome revealed by metagenomics and culture.</title>
        <authorList>
            <person name="Gilroy R."/>
            <person name="Ravi A."/>
            <person name="Getino M."/>
            <person name="Pursley I."/>
            <person name="Horton D.L."/>
            <person name="Alikhan N.F."/>
            <person name="Baker D."/>
            <person name="Gharbi K."/>
            <person name="Hall N."/>
            <person name="Watson M."/>
            <person name="Adriaenssens E.M."/>
            <person name="Foster-Nyarko E."/>
            <person name="Jarju S."/>
            <person name="Secka A."/>
            <person name="Antonio M."/>
            <person name="Oren A."/>
            <person name="Chaudhuri R.R."/>
            <person name="La Ragione R."/>
            <person name="Hildebrand F."/>
            <person name="Pallen M.J."/>
        </authorList>
    </citation>
    <scope>NUCLEOTIDE SEQUENCE</scope>
    <source>
        <strain evidence="3">18911</strain>
    </source>
</reference>
<dbReference type="EMBL" id="DVNF01000107">
    <property type="protein sequence ID" value="HIU60464.1"/>
    <property type="molecule type" value="Genomic_DNA"/>
</dbReference>
<dbReference type="InterPro" id="IPR017853">
    <property type="entry name" value="GH"/>
</dbReference>
<protein>
    <submittedName>
        <fullName evidence="3">Alpha-galactosidase</fullName>
    </submittedName>
</protein>
<evidence type="ECO:0000256" key="1">
    <source>
        <dbReference type="ARBA" id="ARBA00022801"/>
    </source>
</evidence>
<dbReference type="PANTHER" id="PTHR43053:SF3">
    <property type="entry name" value="ALPHA-GALACTOSIDASE C-RELATED"/>
    <property type="match status" value="1"/>
</dbReference>
<reference evidence="3" key="1">
    <citation type="submission" date="2020-10" db="EMBL/GenBank/DDBJ databases">
        <authorList>
            <person name="Gilroy R."/>
        </authorList>
    </citation>
    <scope>NUCLEOTIDE SEQUENCE</scope>
    <source>
        <strain evidence="3">18911</strain>
    </source>
</reference>
<dbReference type="InterPro" id="IPR050985">
    <property type="entry name" value="Alpha-glycosidase_related"/>
</dbReference>
<keyword evidence="1" id="KW-0378">Hydrolase</keyword>
<dbReference type="InterPro" id="IPR002252">
    <property type="entry name" value="Glyco_hydro_36"/>
</dbReference>
<evidence type="ECO:0000256" key="2">
    <source>
        <dbReference type="ARBA" id="ARBA00023295"/>
    </source>
</evidence>
<dbReference type="AlphaFoldDB" id="A0A9D1MI52"/>
<dbReference type="SUPFAM" id="SSF51445">
    <property type="entry name" value="(Trans)glycosidases"/>
    <property type="match status" value="1"/>
</dbReference>
<dbReference type="GO" id="GO:0004557">
    <property type="term" value="F:alpha-galactosidase activity"/>
    <property type="evidence" value="ECO:0007669"/>
    <property type="project" value="InterPro"/>
</dbReference>
<dbReference type="PANTHER" id="PTHR43053">
    <property type="entry name" value="GLYCOSIDASE FAMILY 31"/>
    <property type="match status" value="1"/>
</dbReference>
<evidence type="ECO:0000313" key="4">
    <source>
        <dbReference type="Proteomes" id="UP000824094"/>
    </source>
</evidence>
<name>A0A9D1MI52_9FIRM</name>
<evidence type="ECO:0000313" key="3">
    <source>
        <dbReference type="EMBL" id="HIU60464.1"/>
    </source>
</evidence>
<dbReference type="GO" id="GO:0016052">
    <property type="term" value="P:carbohydrate catabolic process"/>
    <property type="evidence" value="ECO:0007669"/>
    <property type="project" value="InterPro"/>
</dbReference>
<dbReference type="Gene3D" id="3.20.20.70">
    <property type="entry name" value="Aldolase class I"/>
    <property type="match status" value="1"/>
</dbReference>
<accession>A0A9D1MI52</accession>